<feature type="compositionally biased region" description="Polar residues" evidence="1">
    <location>
        <begin position="40"/>
        <end position="58"/>
    </location>
</feature>
<dbReference type="AlphaFoldDB" id="A0A4S4K9L8"/>
<reference evidence="2 3" key="1">
    <citation type="submission" date="2019-02" db="EMBL/GenBank/DDBJ databases">
        <title>Genome sequencing of the rare red list fungi Phlebia centrifuga.</title>
        <authorList>
            <person name="Buettner E."/>
            <person name="Kellner H."/>
        </authorList>
    </citation>
    <scope>NUCLEOTIDE SEQUENCE [LARGE SCALE GENOMIC DNA]</scope>
    <source>
        <strain evidence="2 3">DSM 108282</strain>
    </source>
</reference>
<name>A0A4S4K9L8_9APHY</name>
<dbReference type="EMBL" id="SGPJ01000419">
    <property type="protein sequence ID" value="THG94638.1"/>
    <property type="molecule type" value="Genomic_DNA"/>
</dbReference>
<keyword evidence="3" id="KW-1185">Reference proteome</keyword>
<gene>
    <name evidence="2" type="ORF">EW026_g6877</name>
</gene>
<evidence type="ECO:0000313" key="3">
    <source>
        <dbReference type="Proteomes" id="UP000309038"/>
    </source>
</evidence>
<evidence type="ECO:0000313" key="2">
    <source>
        <dbReference type="EMBL" id="THG94638.1"/>
    </source>
</evidence>
<feature type="region of interest" description="Disordered" evidence="1">
    <location>
        <begin position="40"/>
        <end position="75"/>
    </location>
</feature>
<proteinExistence type="predicted"/>
<comment type="caution">
    <text evidence="2">The sequence shown here is derived from an EMBL/GenBank/DDBJ whole genome shotgun (WGS) entry which is preliminary data.</text>
</comment>
<accession>A0A4S4K9L8</accession>
<sequence length="75" mass="8239">MSNEADRRLKYESRGPVAILMDRKAPDEVKDEARDRLEQLQGSEGVSAAYGTQDSNAYDGQKAAQDVINTGRHTG</sequence>
<organism evidence="2 3">
    <name type="scientific">Hermanssonia centrifuga</name>
    <dbReference type="NCBI Taxonomy" id="98765"/>
    <lineage>
        <taxon>Eukaryota</taxon>
        <taxon>Fungi</taxon>
        <taxon>Dikarya</taxon>
        <taxon>Basidiomycota</taxon>
        <taxon>Agaricomycotina</taxon>
        <taxon>Agaricomycetes</taxon>
        <taxon>Polyporales</taxon>
        <taxon>Meruliaceae</taxon>
        <taxon>Hermanssonia</taxon>
    </lineage>
</organism>
<protein>
    <submittedName>
        <fullName evidence="2">Uncharacterized protein</fullName>
    </submittedName>
</protein>
<dbReference type="Proteomes" id="UP000309038">
    <property type="component" value="Unassembled WGS sequence"/>
</dbReference>
<evidence type="ECO:0000256" key="1">
    <source>
        <dbReference type="SAM" id="MobiDB-lite"/>
    </source>
</evidence>